<proteinExistence type="predicted"/>
<accession>A0ABP1PU91</accession>
<gene>
    <name evidence="1" type="ORF">ODALV1_LOCUS3881</name>
</gene>
<keyword evidence="2" id="KW-1185">Reference proteome</keyword>
<evidence type="ECO:0000313" key="2">
    <source>
        <dbReference type="Proteomes" id="UP001642540"/>
    </source>
</evidence>
<comment type="caution">
    <text evidence="1">The sequence shown here is derived from an EMBL/GenBank/DDBJ whole genome shotgun (WGS) entry which is preliminary data.</text>
</comment>
<organism evidence="1 2">
    <name type="scientific">Orchesella dallaii</name>
    <dbReference type="NCBI Taxonomy" id="48710"/>
    <lineage>
        <taxon>Eukaryota</taxon>
        <taxon>Metazoa</taxon>
        <taxon>Ecdysozoa</taxon>
        <taxon>Arthropoda</taxon>
        <taxon>Hexapoda</taxon>
        <taxon>Collembola</taxon>
        <taxon>Entomobryomorpha</taxon>
        <taxon>Entomobryoidea</taxon>
        <taxon>Orchesellidae</taxon>
        <taxon>Orchesellinae</taxon>
        <taxon>Orchesella</taxon>
    </lineage>
</organism>
<dbReference type="Proteomes" id="UP001642540">
    <property type="component" value="Unassembled WGS sequence"/>
</dbReference>
<reference evidence="1 2" key="1">
    <citation type="submission" date="2024-08" db="EMBL/GenBank/DDBJ databases">
        <authorList>
            <person name="Cucini C."/>
            <person name="Frati F."/>
        </authorList>
    </citation>
    <scope>NUCLEOTIDE SEQUENCE [LARGE SCALE GENOMIC DNA]</scope>
</reference>
<sequence length="200" mass="23127">MQKKKTEHRIICEKPEKENREGIVRMAYNVLNGKMDTLTTPWSDICGLQFGDKFDTIIYESNGWLSLTTIILYGKLLYKAINALYSSPTDTYYMDVELFWRLVNRSAQNQQWRSPKVLTLYNASAAMKSDCSAGIGKPIVIDIQSILASRRKELESAKETQEFKKYLETIEEQDPIEFVEAYIKNNTFKHTVNVETVAFE</sequence>
<dbReference type="EMBL" id="CAXLJM020000013">
    <property type="protein sequence ID" value="CAL8077681.1"/>
    <property type="molecule type" value="Genomic_DNA"/>
</dbReference>
<evidence type="ECO:0000313" key="1">
    <source>
        <dbReference type="EMBL" id="CAL8077681.1"/>
    </source>
</evidence>
<protein>
    <submittedName>
        <fullName evidence="1">Uncharacterized protein</fullName>
    </submittedName>
</protein>
<name>A0ABP1PU91_9HEXA</name>